<dbReference type="RefSeq" id="WP_129149293.1">
    <property type="nucleotide sequence ID" value="NZ_JBHSDO010000006.1"/>
</dbReference>
<comment type="caution">
    <text evidence="3">The sequence shown here is derived from an EMBL/GenBank/DDBJ whole genome shotgun (WGS) entry which is preliminary data.</text>
</comment>
<gene>
    <name evidence="3" type="ORF">C7R54_06500</name>
</gene>
<feature type="signal peptide" evidence="2">
    <location>
        <begin position="1"/>
        <end position="20"/>
    </location>
</feature>
<dbReference type="Proteomes" id="UP000290849">
    <property type="component" value="Unassembled WGS sequence"/>
</dbReference>
<dbReference type="PROSITE" id="PS51257">
    <property type="entry name" value="PROKAR_LIPOPROTEIN"/>
    <property type="match status" value="1"/>
</dbReference>
<evidence type="ECO:0000256" key="1">
    <source>
        <dbReference type="SAM" id="MobiDB-lite"/>
    </source>
</evidence>
<organism evidence="3 4">
    <name type="scientific">Achromobacter aloeverae</name>
    <dbReference type="NCBI Taxonomy" id="1750518"/>
    <lineage>
        <taxon>Bacteria</taxon>
        <taxon>Pseudomonadati</taxon>
        <taxon>Pseudomonadota</taxon>
        <taxon>Betaproteobacteria</taxon>
        <taxon>Burkholderiales</taxon>
        <taxon>Alcaligenaceae</taxon>
        <taxon>Achromobacter</taxon>
    </lineage>
</organism>
<feature type="compositionally biased region" description="Low complexity" evidence="1">
    <location>
        <begin position="26"/>
        <end position="72"/>
    </location>
</feature>
<accession>A0A4Q1HR75</accession>
<dbReference type="AlphaFoldDB" id="A0A4Q1HR75"/>
<proteinExistence type="predicted"/>
<dbReference type="EMBL" id="PYAL01000001">
    <property type="protein sequence ID" value="RXN93337.1"/>
    <property type="molecule type" value="Genomic_DNA"/>
</dbReference>
<evidence type="ECO:0000313" key="4">
    <source>
        <dbReference type="Proteomes" id="UP000290849"/>
    </source>
</evidence>
<keyword evidence="4" id="KW-1185">Reference proteome</keyword>
<evidence type="ECO:0000313" key="3">
    <source>
        <dbReference type="EMBL" id="RXN93337.1"/>
    </source>
</evidence>
<name>A0A4Q1HR75_9BURK</name>
<sequence>MLSKTLILASVLAVSLTACNKKEDTAPAAGGSTPSTTAPSTTAPSTTTPPAAGGAMTPAPSTGGTTTPAAPK</sequence>
<protein>
    <submittedName>
        <fullName evidence="3">Endopeptidase</fullName>
    </submittedName>
</protein>
<keyword evidence="2" id="KW-0732">Signal</keyword>
<reference evidence="3 4" key="1">
    <citation type="journal article" date="2017" name="Int. J. Syst. Evol. Microbiol.">
        <title>Achromobacter aloeverae sp. nov., isolated from the root of Aloe vera (L.) Burm.f.</title>
        <authorList>
            <person name="Kuncharoen N."/>
            <person name="Muramatsu Y."/>
            <person name="Shibata C."/>
            <person name="Kamakura Y."/>
            <person name="Nakagawa Y."/>
            <person name="Tanasupawat S."/>
        </authorList>
    </citation>
    <scope>NUCLEOTIDE SEQUENCE [LARGE SCALE GENOMIC DNA]</scope>
    <source>
        <strain evidence="3 4">AVA-1</strain>
    </source>
</reference>
<feature type="region of interest" description="Disordered" evidence="1">
    <location>
        <begin position="23"/>
        <end position="72"/>
    </location>
</feature>
<feature type="chain" id="PRO_5020821596" evidence="2">
    <location>
        <begin position="21"/>
        <end position="72"/>
    </location>
</feature>
<evidence type="ECO:0000256" key="2">
    <source>
        <dbReference type="SAM" id="SignalP"/>
    </source>
</evidence>